<dbReference type="Gene3D" id="2.20.70.10">
    <property type="match status" value="1"/>
</dbReference>
<sequence>MESVRNFEQWQSQRNQLQGAMQQFNQRYLYSASMLSAENDPLGPLPPGWERRVDSTDRVYFVNHNTKTTQWEDPRTQGLQNEDPLPEGWEIRYTREGVKYFVDHNTKTTTFNDPRTGKSSVTKGPQIAYERSFRWKLAHFRYLCQSNALPSHVKITVSRQTLFEDSFQQWEVIEPLRKFTVSAPCWENFPPTSCANVREKSNIVKTITNHLKRLFLYFHPGNITSNTCNVLLYTNFSTVSMEVGQTGRSSLCKEDNVLCASHRRCHRHFTQGKIKMYFLYFLKMFLTLKKENKCTQHI</sequence>
<dbReference type="SUPFAM" id="SSF51045">
    <property type="entry name" value="WW domain"/>
    <property type="match status" value="2"/>
</dbReference>
<evidence type="ECO:0000256" key="3">
    <source>
        <dbReference type="ARBA" id="ARBA00012485"/>
    </source>
</evidence>
<gene>
    <name evidence="8" type="ORF">AB205_0039050</name>
</gene>
<feature type="non-terminal residue" evidence="8">
    <location>
        <position position="298"/>
    </location>
</feature>
<proteinExistence type="predicted"/>
<evidence type="ECO:0000259" key="7">
    <source>
        <dbReference type="PROSITE" id="PS50020"/>
    </source>
</evidence>
<reference evidence="9" key="1">
    <citation type="journal article" date="2017" name="Nat. Commun.">
        <title>The North American bullfrog draft genome provides insight into hormonal regulation of long noncoding RNA.</title>
        <authorList>
            <person name="Hammond S.A."/>
            <person name="Warren R.L."/>
            <person name="Vandervalk B.P."/>
            <person name="Kucuk E."/>
            <person name="Khan H."/>
            <person name="Gibb E.A."/>
            <person name="Pandoh P."/>
            <person name="Kirk H."/>
            <person name="Zhao Y."/>
            <person name="Jones M."/>
            <person name="Mungall A.J."/>
            <person name="Coope R."/>
            <person name="Pleasance S."/>
            <person name="Moore R.A."/>
            <person name="Holt R.A."/>
            <person name="Round J.M."/>
            <person name="Ohora S."/>
            <person name="Walle B.V."/>
            <person name="Veldhoen N."/>
            <person name="Helbing C.C."/>
            <person name="Birol I."/>
        </authorList>
    </citation>
    <scope>NUCLEOTIDE SEQUENCE [LARGE SCALE GENOMIC DNA]</scope>
</reference>
<dbReference type="PROSITE" id="PS50020">
    <property type="entry name" value="WW_DOMAIN_2"/>
    <property type="match status" value="2"/>
</dbReference>
<dbReference type="FunFam" id="2.20.70.10:FF:000005">
    <property type="entry name" value="E3 ubiquitin-protein ligase"/>
    <property type="match status" value="1"/>
</dbReference>
<dbReference type="GO" id="GO:0016567">
    <property type="term" value="P:protein ubiquitination"/>
    <property type="evidence" value="ECO:0007669"/>
    <property type="project" value="TreeGrafter"/>
</dbReference>
<dbReference type="PRINTS" id="PR00403">
    <property type="entry name" value="WWDOMAIN"/>
</dbReference>
<protein>
    <recommendedName>
        <fullName evidence="3">HECT-type E3 ubiquitin transferase</fullName>
        <ecNumber evidence="3">2.3.2.26</ecNumber>
    </recommendedName>
</protein>
<dbReference type="EC" id="2.3.2.26" evidence="3"/>
<evidence type="ECO:0000256" key="4">
    <source>
        <dbReference type="ARBA" id="ARBA00022679"/>
    </source>
</evidence>
<dbReference type="SMART" id="SM00456">
    <property type="entry name" value="WW"/>
    <property type="match status" value="2"/>
</dbReference>
<name>A0A2G9PJU0_AQUCT</name>
<keyword evidence="5" id="KW-0677">Repeat</keyword>
<dbReference type="Proteomes" id="UP000228934">
    <property type="component" value="Unassembled WGS sequence"/>
</dbReference>
<dbReference type="GO" id="GO:0043161">
    <property type="term" value="P:proteasome-mediated ubiquitin-dependent protein catabolic process"/>
    <property type="evidence" value="ECO:0007669"/>
    <property type="project" value="TreeGrafter"/>
</dbReference>
<comment type="pathway">
    <text evidence="2">Protein modification; protein ubiquitination.</text>
</comment>
<keyword evidence="9" id="KW-1185">Reference proteome</keyword>
<dbReference type="PANTHER" id="PTHR11254">
    <property type="entry name" value="HECT DOMAIN UBIQUITIN-PROTEIN LIGASE"/>
    <property type="match status" value="1"/>
</dbReference>
<dbReference type="GO" id="GO:0005737">
    <property type="term" value="C:cytoplasm"/>
    <property type="evidence" value="ECO:0007669"/>
    <property type="project" value="TreeGrafter"/>
</dbReference>
<evidence type="ECO:0000256" key="2">
    <source>
        <dbReference type="ARBA" id="ARBA00004906"/>
    </source>
</evidence>
<feature type="domain" description="WW" evidence="7">
    <location>
        <begin position="43"/>
        <end position="76"/>
    </location>
</feature>
<organism evidence="8 9">
    <name type="scientific">Aquarana catesbeiana</name>
    <name type="common">American bullfrog</name>
    <name type="synonym">Rana catesbeiana</name>
    <dbReference type="NCBI Taxonomy" id="8400"/>
    <lineage>
        <taxon>Eukaryota</taxon>
        <taxon>Metazoa</taxon>
        <taxon>Chordata</taxon>
        <taxon>Craniata</taxon>
        <taxon>Vertebrata</taxon>
        <taxon>Euteleostomi</taxon>
        <taxon>Amphibia</taxon>
        <taxon>Batrachia</taxon>
        <taxon>Anura</taxon>
        <taxon>Neobatrachia</taxon>
        <taxon>Ranoidea</taxon>
        <taxon>Ranidae</taxon>
        <taxon>Aquarana</taxon>
    </lineage>
</organism>
<dbReference type="PROSITE" id="PS01159">
    <property type="entry name" value="WW_DOMAIN_1"/>
    <property type="match status" value="2"/>
</dbReference>
<comment type="catalytic activity">
    <reaction evidence="1">
        <text>S-ubiquitinyl-[E2 ubiquitin-conjugating enzyme]-L-cysteine + [acceptor protein]-L-lysine = [E2 ubiquitin-conjugating enzyme]-L-cysteine + N(6)-ubiquitinyl-[acceptor protein]-L-lysine.</text>
        <dbReference type="EC" id="2.3.2.26"/>
    </reaction>
</comment>
<dbReference type="GO" id="GO:0061630">
    <property type="term" value="F:ubiquitin protein ligase activity"/>
    <property type="evidence" value="ECO:0007669"/>
    <property type="project" value="UniProtKB-EC"/>
</dbReference>
<accession>A0A2G9PJU0</accession>
<evidence type="ECO:0000313" key="9">
    <source>
        <dbReference type="Proteomes" id="UP000228934"/>
    </source>
</evidence>
<dbReference type="InterPro" id="IPR001202">
    <property type="entry name" value="WW_dom"/>
</dbReference>
<dbReference type="InterPro" id="IPR036020">
    <property type="entry name" value="WW_dom_sf"/>
</dbReference>
<dbReference type="InterPro" id="IPR050409">
    <property type="entry name" value="E3_ubiq-protein_ligase"/>
</dbReference>
<evidence type="ECO:0000313" key="8">
    <source>
        <dbReference type="EMBL" id="PIO03191.1"/>
    </source>
</evidence>
<keyword evidence="6" id="KW-0833">Ubl conjugation pathway</keyword>
<dbReference type="Gene3D" id="3.90.1750.10">
    <property type="entry name" value="Hect, E3 ligase catalytic domains"/>
    <property type="match status" value="1"/>
</dbReference>
<dbReference type="Pfam" id="PF00397">
    <property type="entry name" value="WW"/>
    <property type="match status" value="2"/>
</dbReference>
<dbReference type="AlphaFoldDB" id="A0A2G9PJU0"/>
<dbReference type="OrthoDB" id="423283at2759"/>
<dbReference type="CDD" id="cd00201">
    <property type="entry name" value="WW"/>
    <property type="match status" value="2"/>
</dbReference>
<evidence type="ECO:0000256" key="1">
    <source>
        <dbReference type="ARBA" id="ARBA00000885"/>
    </source>
</evidence>
<evidence type="ECO:0000256" key="5">
    <source>
        <dbReference type="ARBA" id="ARBA00022737"/>
    </source>
</evidence>
<evidence type="ECO:0000256" key="6">
    <source>
        <dbReference type="ARBA" id="ARBA00022786"/>
    </source>
</evidence>
<feature type="domain" description="WW" evidence="7">
    <location>
        <begin position="83"/>
        <end position="116"/>
    </location>
</feature>
<dbReference type="PANTHER" id="PTHR11254:SF299">
    <property type="entry name" value="NEDD4-LIKE E3 UBIQUITIN-PROTEIN LIGASE WWP1"/>
    <property type="match status" value="1"/>
</dbReference>
<keyword evidence="4" id="KW-0808">Transferase</keyword>
<dbReference type="EMBL" id="KV922634">
    <property type="protein sequence ID" value="PIO03191.1"/>
    <property type="molecule type" value="Genomic_DNA"/>
</dbReference>